<feature type="transmembrane region" description="Helical" evidence="1">
    <location>
        <begin position="575"/>
        <end position="594"/>
    </location>
</feature>
<dbReference type="EMBL" id="JADIMR010000032">
    <property type="protein sequence ID" value="MBO8446538.1"/>
    <property type="molecule type" value="Genomic_DNA"/>
</dbReference>
<feature type="transmembrane region" description="Helical" evidence="1">
    <location>
        <begin position="98"/>
        <end position="115"/>
    </location>
</feature>
<reference evidence="2" key="2">
    <citation type="journal article" date="2021" name="PeerJ">
        <title>Extensive microbial diversity within the chicken gut microbiome revealed by metagenomics and culture.</title>
        <authorList>
            <person name="Gilroy R."/>
            <person name="Ravi A."/>
            <person name="Getino M."/>
            <person name="Pursley I."/>
            <person name="Horton D.L."/>
            <person name="Alikhan N.F."/>
            <person name="Baker D."/>
            <person name="Gharbi K."/>
            <person name="Hall N."/>
            <person name="Watson M."/>
            <person name="Adriaenssens E.M."/>
            <person name="Foster-Nyarko E."/>
            <person name="Jarju S."/>
            <person name="Secka A."/>
            <person name="Antonio M."/>
            <person name="Oren A."/>
            <person name="Chaudhuri R.R."/>
            <person name="La Ragione R."/>
            <person name="Hildebrand F."/>
            <person name="Pallen M.J."/>
        </authorList>
    </citation>
    <scope>NUCLEOTIDE SEQUENCE</scope>
    <source>
        <strain evidence="2">D3-1215</strain>
    </source>
</reference>
<evidence type="ECO:0000256" key="1">
    <source>
        <dbReference type="SAM" id="Phobius"/>
    </source>
</evidence>
<feature type="transmembrane region" description="Helical" evidence="1">
    <location>
        <begin position="55"/>
        <end position="78"/>
    </location>
</feature>
<feature type="transmembrane region" description="Helical" evidence="1">
    <location>
        <begin position="194"/>
        <end position="218"/>
    </location>
</feature>
<feature type="transmembrane region" description="Helical" evidence="1">
    <location>
        <begin position="549"/>
        <end position="568"/>
    </location>
</feature>
<dbReference type="AlphaFoldDB" id="A0A9D9HE15"/>
<keyword evidence="1" id="KW-0812">Transmembrane</keyword>
<dbReference type="InterPro" id="IPR021280">
    <property type="entry name" value="TMEM260-like"/>
</dbReference>
<feature type="transmembrane region" description="Helical" evidence="1">
    <location>
        <begin position="230"/>
        <end position="260"/>
    </location>
</feature>
<evidence type="ECO:0000313" key="3">
    <source>
        <dbReference type="Proteomes" id="UP000823637"/>
    </source>
</evidence>
<feature type="transmembrane region" description="Helical" evidence="1">
    <location>
        <begin position="320"/>
        <end position="340"/>
    </location>
</feature>
<reference evidence="2" key="1">
    <citation type="submission" date="2020-10" db="EMBL/GenBank/DDBJ databases">
        <authorList>
            <person name="Gilroy R."/>
        </authorList>
    </citation>
    <scope>NUCLEOTIDE SEQUENCE</scope>
    <source>
        <strain evidence="2">D3-1215</strain>
    </source>
</reference>
<dbReference type="PANTHER" id="PTHR16214:SF3">
    <property type="entry name" value="TRANSMEMBRANE PROTEIN 260"/>
    <property type="match status" value="1"/>
</dbReference>
<comment type="caution">
    <text evidence="2">The sequence shown here is derived from an EMBL/GenBank/DDBJ whole genome shotgun (WGS) entry which is preliminary data.</text>
</comment>
<proteinExistence type="predicted"/>
<sequence>MITYGLTVEPTASFWDCPEFITTAYRLEVGHPPGAPFFMLTGKFFSLFASDPTQVAFMINMMSAFLSALTIMLLYLTISHLAKRIIAPETGEMTRGQMTAIIGSGIIGAAVYTFSDTFWFSAVEGEVYAYSSLLTAIVFYLILRWEIHADEERSDRYLILITYLMGLSIGVHLLNLLTIPALVLVYYFRKHSEYTWKGVCGALLVSCVILAVILYGIVPGCITLASYVELFFVNTLGLPFNSGALFYFALMVAVIIWAIIELYRKNYSVTRIKISSLAAATLIGVPFLGGSWLIGILVIAAVAAYFIMVKDKLNIRMMSTIMLAMASILVGYSCYALIVIRSAANPPMDQNSPDNVFALKTYLNREQYGDRPLFYGPYYSAEPELVIEGDYCRAKTVEEEGNYVKREKRSADEKDEYIETPPRIRLVYGKEFQTIFPRMHSMAGGHAQAYESWVDIEGKKVDYDRCGEQIKVTVPTFGENLEFFFRYQLNYMYWRYFMWNFSGRQNDVQGHGEITNGNWITGFDFIDKFLVGPQDDLPPYYKDNKGHNAYFMLPFLLGILGLAYQLSAGKKGREVFGVTLTLFFMTGIAIVLYLNQGPMEPRERDYAYAGSFYAYSIWVGFGVAGLCKLLRGCKLRPDMAAVLAFLLAIPAPVIMASENWDDHDRSGRYPVRDFGLNYFNSCADNAVIFTNGDNDTFPLWYLQETEGSDVALDKRVCNLSYLQTDWYIEQMIRPAHESAPLPITWDRQAYIEGKRDVVYLYDFMPEDTLDLKYMLDEFLASDDPATKTDPRTGDYKEFLPCKRFSVPVNVDNLIKQGAITEDQRDMVADKMIIDLSNRNYLTKSDIMVLEMIANSNWERPLYYAVTVGSDMYMGMSKYFQLEGLAYRIVPFKDGTDGGRVATDLMYDNMMHKFRFGNMSDESIYVDENLGRMCMAHRQMFDRLIDALIMENKADSALKALDYCMEVLPDSTIPMDFSSVSFVDYYYILGQNEKAKALGRTIGDRAAENLAWLSRLNERQQASAMTEIGLNLAAIQHLALITQETDPAEFEYYFDIFQQYGYLYQ</sequence>
<dbReference type="PANTHER" id="PTHR16214">
    <property type="entry name" value="TRANSMEMBRANE PROTEIN 260"/>
    <property type="match status" value="1"/>
</dbReference>
<gene>
    <name evidence="2" type="ORF">IAC32_02175</name>
</gene>
<feature type="transmembrane region" description="Helical" evidence="1">
    <location>
        <begin position="127"/>
        <end position="145"/>
    </location>
</feature>
<keyword evidence="1" id="KW-0472">Membrane</keyword>
<dbReference type="InterPro" id="IPR052724">
    <property type="entry name" value="GT117_domain-containing"/>
</dbReference>
<keyword evidence="1" id="KW-1133">Transmembrane helix</keyword>
<name>A0A9D9HE15_9BACT</name>
<organism evidence="2 3">
    <name type="scientific">Candidatus Enterocola intestinipullorum</name>
    <dbReference type="NCBI Taxonomy" id="2840783"/>
    <lineage>
        <taxon>Bacteria</taxon>
        <taxon>Pseudomonadati</taxon>
        <taxon>Bacteroidota</taxon>
        <taxon>Bacteroidia</taxon>
        <taxon>Bacteroidales</taxon>
        <taxon>Candidatus Enterocola</taxon>
    </lineage>
</organism>
<accession>A0A9D9HE15</accession>
<dbReference type="Proteomes" id="UP000823637">
    <property type="component" value="Unassembled WGS sequence"/>
</dbReference>
<feature type="transmembrane region" description="Helical" evidence="1">
    <location>
        <begin position="606"/>
        <end position="627"/>
    </location>
</feature>
<dbReference type="Pfam" id="PF11028">
    <property type="entry name" value="TMEM260-like"/>
    <property type="match status" value="1"/>
</dbReference>
<feature type="transmembrane region" description="Helical" evidence="1">
    <location>
        <begin position="157"/>
        <end position="188"/>
    </location>
</feature>
<protein>
    <submittedName>
        <fullName evidence="2">DUF2723 domain-containing protein</fullName>
    </submittedName>
</protein>
<feature type="transmembrane region" description="Helical" evidence="1">
    <location>
        <begin position="280"/>
        <end position="308"/>
    </location>
</feature>
<evidence type="ECO:0000313" key="2">
    <source>
        <dbReference type="EMBL" id="MBO8446538.1"/>
    </source>
</evidence>